<reference evidence="2" key="1">
    <citation type="submission" date="2018-06" db="EMBL/GenBank/DDBJ databases">
        <authorList>
            <person name="Zhirakovskaya E."/>
        </authorList>
    </citation>
    <scope>NUCLEOTIDE SEQUENCE</scope>
</reference>
<proteinExistence type="predicted"/>
<accession>A0A3B0WM10</accession>
<keyword evidence="2" id="KW-0378">Hydrolase</keyword>
<name>A0A3B0WM10_9ZZZZ</name>
<organism evidence="2">
    <name type="scientific">hydrothermal vent metagenome</name>
    <dbReference type="NCBI Taxonomy" id="652676"/>
    <lineage>
        <taxon>unclassified sequences</taxon>
        <taxon>metagenomes</taxon>
        <taxon>ecological metagenomes</taxon>
    </lineage>
</organism>
<dbReference type="Pfam" id="PF18074">
    <property type="entry name" value="PriA_C"/>
    <property type="match status" value="1"/>
</dbReference>
<keyword evidence="2" id="KW-0547">Nucleotide-binding</keyword>
<feature type="domain" description="Primosomal protein N C-terminal" evidence="1">
    <location>
        <begin position="2"/>
        <end position="30"/>
    </location>
</feature>
<dbReference type="EMBL" id="UOFD01000013">
    <property type="protein sequence ID" value="VAW50419.1"/>
    <property type="molecule type" value="Genomic_DNA"/>
</dbReference>
<sequence length="34" mass="4105">TLHQFLSNWIPQLQQLTSARKVRWSIDVDPYDTF</sequence>
<evidence type="ECO:0000259" key="1">
    <source>
        <dbReference type="Pfam" id="PF18074"/>
    </source>
</evidence>
<dbReference type="GO" id="GO:0004386">
    <property type="term" value="F:helicase activity"/>
    <property type="evidence" value="ECO:0007669"/>
    <property type="project" value="UniProtKB-KW"/>
</dbReference>
<gene>
    <name evidence="2" type="ORF">MNBD_GAMMA06-1713</name>
</gene>
<protein>
    <submittedName>
        <fullName evidence="2">Helicase PriA essential for oriC/DnaA-independent DNA replication</fullName>
    </submittedName>
</protein>
<feature type="non-terminal residue" evidence="2">
    <location>
        <position position="1"/>
    </location>
</feature>
<evidence type="ECO:0000313" key="2">
    <source>
        <dbReference type="EMBL" id="VAW50419.1"/>
    </source>
</evidence>
<keyword evidence="2" id="KW-0347">Helicase</keyword>
<keyword evidence="2" id="KW-0067">ATP-binding</keyword>
<dbReference type="InterPro" id="IPR041236">
    <property type="entry name" value="PriA_C"/>
</dbReference>
<dbReference type="AlphaFoldDB" id="A0A3B0WM10"/>